<sequence>PDEWFYTTGKTQIDFAHYDNGTTGLGDITAGQYGCHWVYLHPDDEDVYVVYGRDTYKLAAAEVADAPNVPDIISDFGLLLGCIIVPHTGGIFTTVQMVTDTFFVGTAVATHNNLGGIQGGAANDYYHLTNSQHSELTDWAGEVTLSTGGAINLVTFSTGGTVNIPSGQEYQISGSEVKLDEWATPSTGTALNSSTGRHGLLIALDGSTGNYLRGDGSWQTPPDTDTNTFVGLTDTPVDFSGGANKLLRVDSSSGAVEFTSSTGINHNDLGALDTADYQHLTQAEHDEVTPWLGSVTLSTGGTIDIPTGQEYQISSAKVKLDDWNTPGDNTDLNATTGYHGLLKKLDNNDTHWMNGKGNWTAPTASEVGALESSGAFTVNRIPQITSTGGVLKASVFTVTTGDVFDFGAHSAGFSKLNVV</sequence>
<dbReference type="EMBL" id="BARW01006262">
    <property type="protein sequence ID" value="GAI87471.1"/>
    <property type="molecule type" value="Genomic_DNA"/>
</dbReference>
<accession>X1T7Y3</accession>
<proteinExistence type="predicted"/>
<dbReference type="AlphaFoldDB" id="X1T7Y3"/>
<gene>
    <name evidence="1" type="ORF">S12H4_13146</name>
</gene>
<organism evidence="1">
    <name type="scientific">marine sediment metagenome</name>
    <dbReference type="NCBI Taxonomy" id="412755"/>
    <lineage>
        <taxon>unclassified sequences</taxon>
        <taxon>metagenomes</taxon>
        <taxon>ecological metagenomes</taxon>
    </lineage>
</organism>
<name>X1T7Y3_9ZZZZ</name>
<protein>
    <submittedName>
        <fullName evidence="1">Uncharacterized protein</fullName>
    </submittedName>
</protein>
<evidence type="ECO:0000313" key="1">
    <source>
        <dbReference type="EMBL" id="GAI87471.1"/>
    </source>
</evidence>
<feature type="non-terminal residue" evidence="1">
    <location>
        <position position="1"/>
    </location>
</feature>
<reference evidence="1" key="1">
    <citation type="journal article" date="2014" name="Front. Microbiol.">
        <title>High frequency of phylogenetically diverse reductive dehalogenase-homologous genes in deep subseafloor sedimentary metagenomes.</title>
        <authorList>
            <person name="Kawai M."/>
            <person name="Futagami T."/>
            <person name="Toyoda A."/>
            <person name="Takaki Y."/>
            <person name="Nishi S."/>
            <person name="Hori S."/>
            <person name="Arai W."/>
            <person name="Tsubouchi T."/>
            <person name="Morono Y."/>
            <person name="Uchiyama I."/>
            <person name="Ito T."/>
            <person name="Fujiyama A."/>
            <person name="Inagaki F."/>
            <person name="Takami H."/>
        </authorList>
    </citation>
    <scope>NUCLEOTIDE SEQUENCE</scope>
    <source>
        <strain evidence="1">Expedition CK06-06</strain>
    </source>
</reference>
<comment type="caution">
    <text evidence="1">The sequence shown here is derived from an EMBL/GenBank/DDBJ whole genome shotgun (WGS) entry which is preliminary data.</text>
</comment>